<gene>
    <name evidence="2" type="ORF">GCM10007981_10620</name>
</gene>
<dbReference type="Gene3D" id="3.60.21.10">
    <property type="match status" value="1"/>
</dbReference>
<proteinExistence type="predicted"/>
<dbReference type="InterPro" id="IPR004843">
    <property type="entry name" value="Calcineurin-like_PHP"/>
</dbReference>
<dbReference type="SUPFAM" id="SSF56300">
    <property type="entry name" value="Metallo-dependent phosphatases"/>
    <property type="match status" value="1"/>
</dbReference>
<keyword evidence="3" id="KW-1185">Reference proteome</keyword>
<dbReference type="InterPro" id="IPR029052">
    <property type="entry name" value="Metallo-depent_PP-like"/>
</dbReference>
<dbReference type="Proteomes" id="UP000610960">
    <property type="component" value="Unassembled WGS sequence"/>
</dbReference>
<organism evidence="2 3">
    <name type="scientific">Thermocladium modestius</name>
    <dbReference type="NCBI Taxonomy" id="62609"/>
    <lineage>
        <taxon>Archaea</taxon>
        <taxon>Thermoproteota</taxon>
        <taxon>Thermoprotei</taxon>
        <taxon>Thermoproteales</taxon>
        <taxon>Thermoproteaceae</taxon>
        <taxon>Thermocladium</taxon>
    </lineage>
</organism>
<evidence type="ECO:0000313" key="3">
    <source>
        <dbReference type="Proteomes" id="UP000610960"/>
    </source>
</evidence>
<reference evidence="2" key="1">
    <citation type="journal article" date="2014" name="Int. J. Syst. Evol. Microbiol.">
        <title>Complete genome sequence of Corynebacterium casei LMG S-19264T (=DSM 44701T), isolated from a smear-ripened cheese.</title>
        <authorList>
            <consortium name="US DOE Joint Genome Institute (JGI-PGF)"/>
            <person name="Walter F."/>
            <person name="Albersmeier A."/>
            <person name="Kalinowski J."/>
            <person name="Ruckert C."/>
        </authorList>
    </citation>
    <scope>NUCLEOTIDE SEQUENCE</scope>
    <source>
        <strain evidence="2">JCM 10088</strain>
    </source>
</reference>
<dbReference type="GO" id="GO:0016787">
    <property type="term" value="F:hydrolase activity"/>
    <property type="evidence" value="ECO:0007669"/>
    <property type="project" value="InterPro"/>
</dbReference>
<evidence type="ECO:0000259" key="1">
    <source>
        <dbReference type="Pfam" id="PF00149"/>
    </source>
</evidence>
<sequence length="216" mass="24513">MLNGVMLFISDLHKSYDSLEEMRSIEWLLGVLDEFSPDYLISAGDNGEGMTPEDFHEITRRAKLIMVYGNHENFAVARMNSIPDGHIVRAGGIKVSGINGLIGSGRREYYTSPEKLMRLIGKLRGIDIFVSHQPPYLPEAYPGMTMDEGSIRMLEFIREVKPRLHLYGHMTGGCYSFHGPHLRVDSSARFRCFATIEEGEVAIYDRDGLVERLRAW</sequence>
<dbReference type="Pfam" id="PF00149">
    <property type="entry name" value="Metallophos"/>
    <property type="match status" value="1"/>
</dbReference>
<accession>A0A830GTH7</accession>
<reference evidence="2" key="2">
    <citation type="submission" date="2020-09" db="EMBL/GenBank/DDBJ databases">
        <authorList>
            <person name="Sun Q."/>
            <person name="Ohkuma M."/>
        </authorList>
    </citation>
    <scope>NUCLEOTIDE SEQUENCE</scope>
    <source>
        <strain evidence="2">JCM 10088</strain>
    </source>
</reference>
<name>A0A830GTH7_9CREN</name>
<feature type="domain" description="Calcineurin-like phosphoesterase" evidence="1">
    <location>
        <begin position="7"/>
        <end position="169"/>
    </location>
</feature>
<dbReference type="AlphaFoldDB" id="A0A830GTH7"/>
<protein>
    <recommendedName>
        <fullName evidence="1">Calcineurin-like phosphoesterase domain-containing protein</fullName>
    </recommendedName>
</protein>
<evidence type="ECO:0000313" key="2">
    <source>
        <dbReference type="EMBL" id="GGP20856.1"/>
    </source>
</evidence>
<dbReference type="EMBL" id="BMNL01000002">
    <property type="protein sequence ID" value="GGP20856.1"/>
    <property type="molecule type" value="Genomic_DNA"/>
</dbReference>
<dbReference type="CDD" id="cd00838">
    <property type="entry name" value="MPP_superfamily"/>
    <property type="match status" value="1"/>
</dbReference>
<comment type="caution">
    <text evidence="2">The sequence shown here is derived from an EMBL/GenBank/DDBJ whole genome shotgun (WGS) entry which is preliminary data.</text>
</comment>